<feature type="transmembrane region" description="Helical" evidence="1">
    <location>
        <begin position="21"/>
        <end position="46"/>
    </location>
</feature>
<dbReference type="EMBL" id="MASU01000013">
    <property type="protein sequence ID" value="PXY24023.1"/>
    <property type="molecule type" value="Genomic_DNA"/>
</dbReference>
<dbReference type="OrthoDB" id="4482242at2"/>
<comment type="caution">
    <text evidence="3">The sequence shown here is derived from an EMBL/GenBank/DDBJ whole genome shotgun (WGS) entry which is preliminary data.</text>
</comment>
<keyword evidence="1" id="KW-0472">Membrane</keyword>
<evidence type="ECO:0000256" key="1">
    <source>
        <dbReference type="SAM" id="Phobius"/>
    </source>
</evidence>
<gene>
    <name evidence="3" type="ORF">BA062_27585</name>
</gene>
<accession>A0A318LQX5</accession>
<evidence type="ECO:0000313" key="3">
    <source>
        <dbReference type="EMBL" id="PXY24023.1"/>
    </source>
</evidence>
<keyword evidence="1" id="KW-1133">Transmembrane helix</keyword>
<sequence>MAEYTHTTRGVTRGGWSGWTGWIIFAGVMLLLVGFFQAIEGLVAIFDDGYYLVGADGLVVNVDYDAWGWVHLGFGVVAVLTALGLMTGNKIARVVGVILAGLSAILNLAFIAAYPVWSLIVIAVNVLVIYAIVVHGRELERDNVPG</sequence>
<dbReference type="Pfam" id="PF23636">
    <property type="entry name" value="DUF7144"/>
    <property type="match status" value="1"/>
</dbReference>
<proteinExistence type="predicted"/>
<feature type="transmembrane region" description="Helical" evidence="1">
    <location>
        <begin position="116"/>
        <end position="133"/>
    </location>
</feature>
<feature type="transmembrane region" description="Helical" evidence="1">
    <location>
        <begin position="66"/>
        <end position="85"/>
    </location>
</feature>
<organism evidence="3 4">
    <name type="scientific">Prauserella flavalba</name>
    <dbReference type="NCBI Taxonomy" id="1477506"/>
    <lineage>
        <taxon>Bacteria</taxon>
        <taxon>Bacillati</taxon>
        <taxon>Actinomycetota</taxon>
        <taxon>Actinomycetes</taxon>
        <taxon>Pseudonocardiales</taxon>
        <taxon>Pseudonocardiaceae</taxon>
        <taxon>Prauserella</taxon>
    </lineage>
</organism>
<evidence type="ECO:0000313" key="4">
    <source>
        <dbReference type="Proteomes" id="UP000247892"/>
    </source>
</evidence>
<feature type="domain" description="DUF7144" evidence="2">
    <location>
        <begin position="22"/>
        <end position="137"/>
    </location>
</feature>
<keyword evidence="1" id="KW-0812">Transmembrane</keyword>
<keyword evidence="4" id="KW-1185">Reference proteome</keyword>
<dbReference type="RefSeq" id="WP_110341868.1">
    <property type="nucleotide sequence ID" value="NZ_JBHVKT010000004.1"/>
</dbReference>
<dbReference type="AlphaFoldDB" id="A0A318LQX5"/>
<name>A0A318LQX5_9PSEU</name>
<feature type="transmembrane region" description="Helical" evidence="1">
    <location>
        <begin position="92"/>
        <end position="110"/>
    </location>
</feature>
<evidence type="ECO:0000259" key="2">
    <source>
        <dbReference type="Pfam" id="PF23636"/>
    </source>
</evidence>
<protein>
    <recommendedName>
        <fullName evidence="2">DUF7144 domain-containing protein</fullName>
    </recommendedName>
</protein>
<dbReference type="Proteomes" id="UP000247892">
    <property type="component" value="Unassembled WGS sequence"/>
</dbReference>
<dbReference type="InterPro" id="IPR055568">
    <property type="entry name" value="DUF7144"/>
</dbReference>
<reference evidence="3 4" key="1">
    <citation type="submission" date="2016-07" db="EMBL/GenBank/DDBJ databases">
        <title>Draft genome sequence of Prauserella sp. YIM 121212, isolated from alkaline soil.</title>
        <authorList>
            <person name="Ruckert C."/>
            <person name="Albersmeier A."/>
            <person name="Jiang C.-L."/>
            <person name="Jiang Y."/>
            <person name="Kalinowski J."/>
            <person name="Schneider O."/>
            <person name="Winkler A."/>
            <person name="Zotchev S.B."/>
        </authorList>
    </citation>
    <scope>NUCLEOTIDE SEQUENCE [LARGE SCALE GENOMIC DNA]</scope>
    <source>
        <strain evidence="3 4">YIM 121212</strain>
    </source>
</reference>